<evidence type="ECO:0000313" key="3">
    <source>
        <dbReference type="Proteomes" id="UP000019140"/>
    </source>
</evidence>
<comment type="caution">
    <text evidence="2">The sequence shown here is derived from an EMBL/GenBank/DDBJ whole genome shotgun (WGS) entry which is preliminary data.</text>
</comment>
<evidence type="ECO:0000259" key="1">
    <source>
        <dbReference type="Pfam" id="PF01909"/>
    </source>
</evidence>
<dbReference type="AlphaFoldDB" id="W4LU36"/>
<dbReference type="CDD" id="cd05403">
    <property type="entry name" value="NT_KNTase_like"/>
    <property type="match status" value="1"/>
</dbReference>
<sequence length="158" mass="17966">MKEKETAIKVLIFRRKHPYTYTSNMSDAFNHHVSPGDDLVITNQPQSTVNGLLEAKRDELARLCRQYHVRRLELFGSATGAGFNPDTSDFDFLVEFEDLVPEAHADAFFGLMEALQRTFARPVDLVERRAIRNPYFLEAIEPTRLVLYAAAGNPQIPV</sequence>
<feature type="domain" description="Polymerase nucleotidyl transferase" evidence="1">
    <location>
        <begin position="62"/>
        <end position="140"/>
    </location>
</feature>
<dbReference type="Proteomes" id="UP000019140">
    <property type="component" value="Unassembled WGS sequence"/>
</dbReference>
<dbReference type="HOGENOM" id="CLU_1666185_0_0_7"/>
<keyword evidence="3" id="KW-1185">Reference proteome</keyword>
<gene>
    <name evidence="2" type="ORF">ETSY2_37610</name>
</gene>
<dbReference type="SUPFAM" id="SSF81301">
    <property type="entry name" value="Nucleotidyltransferase"/>
    <property type="match status" value="1"/>
</dbReference>
<dbReference type="EMBL" id="AZHX01001643">
    <property type="protein sequence ID" value="ETX01231.1"/>
    <property type="molecule type" value="Genomic_DNA"/>
</dbReference>
<dbReference type="Gene3D" id="3.30.460.10">
    <property type="entry name" value="Beta Polymerase, domain 2"/>
    <property type="match status" value="1"/>
</dbReference>
<dbReference type="InterPro" id="IPR043519">
    <property type="entry name" value="NT_sf"/>
</dbReference>
<dbReference type="InterPro" id="IPR002934">
    <property type="entry name" value="Polymerase_NTP_transf_dom"/>
</dbReference>
<evidence type="ECO:0000313" key="2">
    <source>
        <dbReference type="EMBL" id="ETX01231.1"/>
    </source>
</evidence>
<name>W4LU36_9BACT</name>
<proteinExistence type="predicted"/>
<dbReference type="Pfam" id="PF01909">
    <property type="entry name" value="NTP_transf_2"/>
    <property type="match status" value="1"/>
</dbReference>
<accession>W4LU36</accession>
<dbReference type="GO" id="GO:0016779">
    <property type="term" value="F:nucleotidyltransferase activity"/>
    <property type="evidence" value="ECO:0007669"/>
    <property type="project" value="InterPro"/>
</dbReference>
<organism evidence="2 3">
    <name type="scientific">Candidatus Entotheonella gemina</name>
    <dbReference type="NCBI Taxonomy" id="1429439"/>
    <lineage>
        <taxon>Bacteria</taxon>
        <taxon>Pseudomonadati</taxon>
        <taxon>Nitrospinota/Tectimicrobiota group</taxon>
        <taxon>Candidatus Tectimicrobiota</taxon>
        <taxon>Candidatus Entotheonellia</taxon>
        <taxon>Candidatus Entotheonellales</taxon>
        <taxon>Candidatus Entotheonellaceae</taxon>
        <taxon>Candidatus Entotheonella</taxon>
    </lineage>
</organism>
<reference evidence="2 3" key="1">
    <citation type="journal article" date="2014" name="Nature">
        <title>An environmental bacterial taxon with a large and distinct metabolic repertoire.</title>
        <authorList>
            <person name="Wilson M.C."/>
            <person name="Mori T."/>
            <person name="Ruckert C."/>
            <person name="Uria A.R."/>
            <person name="Helf M.J."/>
            <person name="Takada K."/>
            <person name="Gernert C."/>
            <person name="Steffens U.A."/>
            <person name="Heycke N."/>
            <person name="Schmitt S."/>
            <person name="Rinke C."/>
            <person name="Helfrich E.J."/>
            <person name="Brachmann A.O."/>
            <person name="Gurgui C."/>
            <person name="Wakimoto T."/>
            <person name="Kracht M."/>
            <person name="Crusemann M."/>
            <person name="Hentschel U."/>
            <person name="Abe I."/>
            <person name="Matsunaga S."/>
            <person name="Kalinowski J."/>
            <person name="Takeyama H."/>
            <person name="Piel J."/>
        </authorList>
    </citation>
    <scope>NUCLEOTIDE SEQUENCE [LARGE SCALE GENOMIC DNA]</scope>
    <source>
        <strain evidence="3">TSY2</strain>
    </source>
</reference>
<protein>
    <recommendedName>
        <fullName evidence="1">Polymerase nucleotidyl transferase domain-containing protein</fullName>
    </recommendedName>
</protein>